<dbReference type="PANTHER" id="PTHR43135">
    <property type="entry name" value="ALPHA-D-RIBOSE 1-METHYLPHOSPHONATE 5-TRIPHOSPHATE DIPHOSPHATASE"/>
    <property type="match status" value="1"/>
</dbReference>
<dbReference type="EMBL" id="WQLA01000005">
    <property type="protein sequence ID" value="MVN92228.1"/>
    <property type="molecule type" value="Genomic_DNA"/>
</dbReference>
<dbReference type="InterPro" id="IPR011059">
    <property type="entry name" value="Metal-dep_hydrolase_composite"/>
</dbReference>
<keyword evidence="4" id="KW-1185">Reference proteome</keyword>
<feature type="domain" description="Amidohydrolase-related" evidence="2">
    <location>
        <begin position="333"/>
        <end position="408"/>
    </location>
</feature>
<protein>
    <submittedName>
        <fullName evidence="3">Amidohydrolase family protein</fullName>
    </submittedName>
</protein>
<feature type="domain" description="Amidohydrolase-related" evidence="2">
    <location>
        <begin position="863"/>
        <end position="949"/>
    </location>
</feature>
<dbReference type="SUPFAM" id="SSF51338">
    <property type="entry name" value="Composite domain of metallo-dependent hydrolases"/>
    <property type="match status" value="2"/>
</dbReference>
<dbReference type="OrthoDB" id="9802793at2"/>
<keyword evidence="1" id="KW-0732">Signal</keyword>
<proteinExistence type="predicted"/>
<keyword evidence="3" id="KW-0378">Hydrolase</keyword>
<dbReference type="PANTHER" id="PTHR43135:SF3">
    <property type="entry name" value="ALPHA-D-RIBOSE 1-METHYLPHOSPHONATE 5-TRIPHOSPHATE DIPHOSPHATASE"/>
    <property type="match status" value="1"/>
</dbReference>
<reference evidence="3 4" key="1">
    <citation type="submission" date="2019-12" db="EMBL/GenBank/DDBJ databases">
        <title>Mucilaginibacter sp. HME9299 genome sequencing and assembly.</title>
        <authorList>
            <person name="Kang H."/>
            <person name="Kim H."/>
            <person name="Joh K."/>
        </authorList>
    </citation>
    <scope>NUCLEOTIDE SEQUENCE [LARGE SCALE GENOMIC DNA]</scope>
    <source>
        <strain evidence="3 4">HME9299</strain>
    </source>
</reference>
<sequence>MKKILLACFALLLARQSFSQETYPVNGSWDVRSGQYAFTNANIVVSAGQTINNGTLIIKDGYIESVASGSSVPKGYVTVDLKGKYIYPGLIDAYTTYGMPEAPRQAGGFGGFGRAAVPVSTKPGPYGWNEAIRPDVMAVKMFHVNPTRAEELKRNGFGAVQALVQDGIARGTSAVLTLASASDNEVLVKDEVAAHYSFSKGTAATNYPSSLMGSIALLRQTYYDAAWYKTQKKEYNISLSEFNRTQTLPQIFEVSDVQSILRADKIAKEFGKQYIYKTDGQEYQRIDAIKALNASFIIPLSFPAAFDVEDALDARNVGYAQLKNWELAPTNPAALEKAGIRFVLTSNGLTNARDFWTNLRTAITNGLSEKQALMSLTEIPAQILGVSDKVGTLTKGKLANFIITSGTLFKADNVIYENWVQGQKFVVSKMDVSDLRGTYTLSGSGLANTTLIIGGTPGAYTANINRTGTDSTRTQGTIVRAGDLVSLYFDLKNKPSGNIRLNGYITSTAPLALRGTGTLPDGGSVSWTATYTGAAPAGGRGGRGPGAAAGADQTAKAPVVGPLVYPFSAFGNTEVPKTETTLFKNATVWTNEKEGILQNADVLIEGGKIKAVGKNLAAGGAKVVDATGKHITAGIIDEHSHIAASNGINEGTQSVTSEVRIADVIDAEDVNIYRQLAGGVTTSHILHGSANAIGGQTQLIKLRWGVMPEQMKFAGSDGFIKFALGENVTQKNRTQSFGDANVRFPQSRMGVEQVYVDAFTRAKEYKAVRAVKGSTTRRDLELDALVEILDAKRFITCHSYVQSEINMLMHVADSMGFKINTFTHILEGYKVADKMKARKIAGSTFSDWWAYKYEVAEAIPYNGKLMHEVGVVTGFNSDDAEMARRLNQEAAKAITYGKLSEEDALKLVTLNPAKMLHIDSKVGSLKPGKDADVVVWSANPLSIYAVVEKTYVDGVPYWDYAKDAEKQKAMKADAGRIVQKMIESKGRGAATQRPAFQRPRLYECESVEDAAYVIADDYNGMNKQVSAKNHQ</sequence>
<dbReference type="Pfam" id="PF01979">
    <property type="entry name" value="Amidohydro_1"/>
    <property type="match status" value="2"/>
</dbReference>
<organism evidence="3 4">
    <name type="scientific">Mucilaginibacter aquatilis</name>
    <dbReference type="NCBI Taxonomy" id="1517760"/>
    <lineage>
        <taxon>Bacteria</taxon>
        <taxon>Pseudomonadati</taxon>
        <taxon>Bacteroidota</taxon>
        <taxon>Sphingobacteriia</taxon>
        <taxon>Sphingobacteriales</taxon>
        <taxon>Sphingobacteriaceae</taxon>
        <taxon>Mucilaginibacter</taxon>
    </lineage>
</organism>
<dbReference type="Proteomes" id="UP000434850">
    <property type="component" value="Unassembled WGS sequence"/>
</dbReference>
<evidence type="ECO:0000256" key="1">
    <source>
        <dbReference type="SAM" id="SignalP"/>
    </source>
</evidence>
<feature type="chain" id="PRO_5026220261" evidence="1">
    <location>
        <begin position="20"/>
        <end position="1031"/>
    </location>
</feature>
<dbReference type="Gene3D" id="3.20.20.140">
    <property type="entry name" value="Metal-dependent hydrolases"/>
    <property type="match status" value="2"/>
</dbReference>
<dbReference type="InterPro" id="IPR032466">
    <property type="entry name" value="Metal_Hydrolase"/>
</dbReference>
<dbReference type="RefSeq" id="WP_157542543.1">
    <property type="nucleotide sequence ID" value="NZ_WQLA01000005.1"/>
</dbReference>
<dbReference type="SUPFAM" id="SSF51556">
    <property type="entry name" value="Metallo-dependent hydrolases"/>
    <property type="match status" value="2"/>
</dbReference>
<dbReference type="InterPro" id="IPR051781">
    <property type="entry name" value="Metallo-dep_Hydrolase"/>
</dbReference>
<comment type="caution">
    <text evidence="3">The sequence shown here is derived from an EMBL/GenBank/DDBJ whole genome shotgun (WGS) entry which is preliminary data.</text>
</comment>
<evidence type="ECO:0000259" key="2">
    <source>
        <dbReference type="Pfam" id="PF01979"/>
    </source>
</evidence>
<dbReference type="AlphaFoldDB" id="A0A6I4IEL2"/>
<feature type="signal peptide" evidence="1">
    <location>
        <begin position="1"/>
        <end position="19"/>
    </location>
</feature>
<dbReference type="InterPro" id="IPR006680">
    <property type="entry name" value="Amidohydro-rel"/>
</dbReference>
<evidence type="ECO:0000313" key="3">
    <source>
        <dbReference type="EMBL" id="MVN92228.1"/>
    </source>
</evidence>
<gene>
    <name evidence="3" type="ORF">GO816_13920</name>
</gene>
<accession>A0A6I4IEL2</accession>
<dbReference type="GO" id="GO:0016810">
    <property type="term" value="F:hydrolase activity, acting on carbon-nitrogen (but not peptide) bonds"/>
    <property type="evidence" value="ECO:0007669"/>
    <property type="project" value="InterPro"/>
</dbReference>
<evidence type="ECO:0000313" key="4">
    <source>
        <dbReference type="Proteomes" id="UP000434850"/>
    </source>
</evidence>
<name>A0A6I4IEL2_9SPHI</name>
<dbReference type="Gene3D" id="2.30.40.10">
    <property type="entry name" value="Urease, subunit C, domain 1"/>
    <property type="match status" value="1"/>
</dbReference>